<feature type="region of interest" description="Disordered" evidence="2">
    <location>
        <begin position="625"/>
        <end position="835"/>
    </location>
</feature>
<feature type="region of interest" description="Disordered" evidence="2">
    <location>
        <begin position="503"/>
        <end position="593"/>
    </location>
</feature>
<keyword evidence="1" id="KW-0175">Coiled coil</keyword>
<dbReference type="Gene3D" id="1.20.58.1520">
    <property type="match status" value="1"/>
</dbReference>
<proteinExistence type="predicted"/>
<feature type="compositionally biased region" description="Pro residues" evidence="2">
    <location>
        <begin position="751"/>
        <end position="762"/>
    </location>
</feature>
<dbReference type="PANTHER" id="PTHR19321">
    <property type="entry name" value="PROTEIN REGULATOR OF CYTOKINESIS 1 PRC1-RELATED"/>
    <property type="match status" value="1"/>
</dbReference>
<protein>
    <recommendedName>
        <fullName evidence="5">Microtubule associated protein</fullName>
    </recommendedName>
</protein>
<evidence type="ECO:0000313" key="3">
    <source>
        <dbReference type="EMBL" id="PLW17857.1"/>
    </source>
</evidence>
<dbReference type="GO" id="GO:0008017">
    <property type="term" value="F:microtubule binding"/>
    <property type="evidence" value="ECO:0007669"/>
    <property type="project" value="InterPro"/>
</dbReference>
<dbReference type="Pfam" id="PF03999">
    <property type="entry name" value="MAP65_ASE1"/>
    <property type="match status" value="1"/>
</dbReference>
<comment type="caution">
    <text evidence="3">The sequence shown here is derived from an EMBL/GenBank/DDBJ whole genome shotgun (WGS) entry which is preliminary data.</text>
</comment>
<reference evidence="3 4" key="1">
    <citation type="submission" date="2017-11" db="EMBL/GenBank/DDBJ databases">
        <title>De novo assembly and phasing of dikaryotic genomes from two isolates of Puccinia coronata f. sp. avenae, the causal agent of oat crown rust.</title>
        <authorList>
            <person name="Miller M.E."/>
            <person name="Zhang Y."/>
            <person name="Omidvar V."/>
            <person name="Sperschneider J."/>
            <person name="Schwessinger B."/>
            <person name="Raley C."/>
            <person name="Palmer J.M."/>
            <person name="Garnica D."/>
            <person name="Upadhyaya N."/>
            <person name="Rathjen J."/>
            <person name="Taylor J.M."/>
            <person name="Park R.F."/>
            <person name="Dodds P.N."/>
            <person name="Hirsch C.D."/>
            <person name="Kianian S.F."/>
            <person name="Figueroa M."/>
        </authorList>
    </citation>
    <scope>NUCLEOTIDE SEQUENCE [LARGE SCALE GENOMIC DNA]</scope>
    <source>
        <strain evidence="3">12SD80</strain>
    </source>
</reference>
<dbReference type="EMBL" id="PGCI01000743">
    <property type="protein sequence ID" value="PLW17857.1"/>
    <property type="molecule type" value="Genomic_DNA"/>
</dbReference>
<evidence type="ECO:0000256" key="2">
    <source>
        <dbReference type="SAM" id="MobiDB-lite"/>
    </source>
</evidence>
<sequence length="835" mass="91843">MSVSSEIKPTSTTSDPLLHLSRTLAQHQTHLVKLYTSIGHADPHACAANKISDLHVGILDTIEAQARDAEKEVAQLTHEVNQLTEQIRTLRIRLGHLDLEAELQIPNEALVPKLERIQTIIHNLSQTKFDREIQVENLLKRLESFSPILGQQFIQDAITKSNQSLRIGQMFGANLSLEYIARLEQQAEQCQLEVSRRGQVLHEHIHEIFNLWGHLGISPAKPSANPAADHSDIDPVVLAHLGFKDVAVTVNGDIKPIGHCDSVKMLPTTSNLEQAKARQLWLDSERQKREELIQTCYDELCVLWTRLGVPEEEQEQFVESWRGLSEQCVEGYQAELNRIIEAKKEHMVVFVQKERDSIIEIWDQMYVAEPERATVEIMYSEDYSEELLTLHEKLKAQLIDDLGDKKVLLSLLNKYFTLLQEAHELEVAEKDPNRYAKGKRGDPGRLLREEKIRKRVTKEKPKLENDLKKLIPEWENERGRPFMVNGSRFLEDLVIRLEQEAALKSQASGRTKSTIPPAQSVKRQQTGTHSRPASPVKRTRTGENTRGKPVVGGMRGSANPFGSATPRVVSKAGSMASTRAGGKLAPQATGGSSSVVYNTRQRSQTNNHLGRPTVALQYQRTGSSMSYYNPVTPTPMPRGPPSVLPSLASTSELEPTTTTTTQGEDPSSTHPVAKPPSRSVSGQSSCPGIPPGWPTSAASDGSQPGPAPIQPARRPAPQPERKYTRLVPANSLGKGMPAPPLKKGIFRPRPSALPPPLQPLQPVPGNILLADPSSAAPPEPGRASRVVSGASSSCDSDNLSSSHPPASFIDLHQPLPSALSTTTHPAPDLLAIDPA</sequence>
<name>A0A2N5SX99_9BASI</name>
<organism evidence="3 4">
    <name type="scientific">Puccinia coronata f. sp. avenae</name>
    <dbReference type="NCBI Taxonomy" id="200324"/>
    <lineage>
        <taxon>Eukaryota</taxon>
        <taxon>Fungi</taxon>
        <taxon>Dikarya</taxon>
        <taxon>Basidiomycota</taxon>
        <taxon>Pucciniomycotina</taxon>
        <taxon>Pucciniomycetes</taxon>
        <taxon>Pucciniales</taxon>
        <taxon>Pucciniaceae</taxon>
        <taxon>Puccinia</taxon>
    </lineage>
</organism>
<dbReference type="GO" id="GO:0005737">
    <property type="term" value="C:cytoplasm"/>
    <property type="evidence" value="ECO:0007669"/>
    <property type="project" value="TreeGrafter"/>
</dbReference>
<evidence type="ECO:0000256" key="1">
    <source>
        <dbReference type="SAM" id="Coils"/>
    </source>
</evidence>
<gene>
    <name evidence="3" type="ORF">PCASD_19688</name>
</gene>
<evidence type="ECO:0000313" key="4">
    <source>
        <dbReference type="Proteomes" id="UP000235392"/>
    </source>
</evidence>
<evidence type="ECO:0008006" key="5">
    <source>
        <dbReference type="Google" id="ProtNLM"/>
    </source>
</evidence>
<feature type="compositionally biased region" description="Pro residues" evidence="2">
    <location>
        <begin position="632"/>
        <end position="643"/>
    </location>
</feature>
<dbReference type="PANTHER" id="PTHR19321:SF41">
    <property type="entry name" value="FASCETTO-RELATED"/>
    <property type="match status" value="1"/>
</dbReference>
<feature type="compositionally biased region" description="Low complexity" evidence="2">
    <location>
        <begin position="781"/>
        <end position="802"/>
    </location>
</feature>
<feature type="compositionally biased region" description="Pro residues" evidence="2">
    <location>
        <begin position="705"/>
        <end position="718"/>
    </location>
</feature>
<dbReference type="GO" id="GO:0051256">
    <property type="term" value="P:mitotic spindle midzone assembly"/>
    <property type="evidence" value="ECO:0007669"/>
    <property type="project" value="TreeGrafter"/>
</dbReference>
<feature type="coiled-coil region" evidence="1">
    <location>
        <begin position="59"/>
        <end position="100"/>
    </location>
</feature>
<accession>A0A2N5SX99</accession>
<dbReference type="InterPro" id="IPR007145">
    <property type="entry name" value="MAP65_Ase1_PRC1"/>
</dbReference>
<dbReference type="AlphaFoldDB" id="A0A2N5SX99"/>
<dbReference type="GO" id="GO:1990023">
    <property type="term" value="C:mitotic spindle midzone"/>
    <property type="evidence" value="ECO:0007669"/>
    <property type="project" value="TreeGrafter"/>
</dbReference>
<feature type="compositionally biased region" description="Polar residues" evidence="2">
    <location>
        <begin position="505"/>
        <end position="531"/>
    </location>
</feature>
<dbReference type="Proteomes" id="UP000235392">
    <property type="component" value="Unassembled WGS sequence"/>
</dbReference>